<evidence type="ECO:0000313" key="10">
    <source>
        <dbReference type="EMBL" id="NLR30102.1"/>
    </source>
</evidence>
<sequence>MKVIIVGSTHAGTNAAIQILRDHPETEVTIYERHTNVSFLSTGISLFLDGQVKHLEDMFYSSPEELTQLGANVLTRHNVIKIDAKAKTVDVVDMDSGALTTDSYDKLIMATGSTVNVPPIFGIDEDMVLLCKNYEQAKAVYQAAKDHNRIAIIGGGYIGTELAESYARTGHDVVLIQSQDILLDHYIDQNLSDKVVNILRDQGVEVVLNSRVTSFAQDEKGLAIETNDQTYRADVAIVSTGFVPNTELLRGQVKMDRHGAIIINDYIQSSDPDIFACGDASVVNFNPTGEPAYTPLATNAVRQGMLAGINVFGNIQRYLGTQATSAINIFGRTLASSGLTLRHAKKSGLNADSVTFEGTWRPAYMPTTDKLLINLVYDRDDRRVLGIQLFSKHEVAQSANAVSIAIQNRNTIDDLAFVDMLFNPNFDDTFNFLNVVAQMAVTQEITRGNTKRRLTAGFDPDED</sequence>
<evidence type="ECO:0000256" key="6">
    <source>
        <dbReference type="ARBA" id="ARBA00023097"/>
    </source>
</evidence>
<dbReference type="PANTHER" id="PTHR43429">
    <property type="entry name" value="PYRIDINE NUCLEOTIDE-DISULFIDE OXIDOREDUCTASE DOMAIN-CONTAINING"/>
    <property type="match status" value="1"/>
</dbReference>
<dbReference type="Pfam" id="PF02852">
    <property type="entry name" value="Pyr_redox_dim"/>
    <property type="match status" value="1"/>
</dbReference>
<evidence type="ECO:0000256" key="5">
    <source>
        <dbReference type="ARBA" id="ARBA00023002"/>
    </source>
</evidence>
<dbReference type="Gene3D" id="3.50.50.60">
    <property type="entry name" value="FAD/NAD(P)-binding domain"/>
    <property type="match status" value="2"/>
</dbReference>
<dbReference type="EMBL" id="JAAVSD010000020">
    <property type="protein sequence ID" value="NLR30102.1"/>
    <property type="molecule type" value="Genomic_DNA"/>
</dbReference>
<organism evidence="10 11">
    <name type="scientific">Levilactobacillus tujiorum</name>
    <dbReference type="NCBI Taxonomy" id="2912243"/>
    <lineage>
        <taxon>Bacteria</taxon>
        <taxon>Bacillati</taxon>
        <taxon>Bacillota</taxon>
        <taxon>Bacilli</taxon>
        <taxon>Lactobacillales</taxon>
        <taxon>Lactobacillaceae</taxon>
        <taxon>Levilactobacillus</taxon>
    </lineage>
</organism>
<dbReference type="RefSeq" id="WP_168850328.1">
    <property type="nucleotide sequence ID" value="NZ_JAAVSD010000020.1"/>
</dbReference>
<evidence type="ECO:0000256" key="2">
    <source>
        <dbReference type="ARBA" id="ARBA00009130"/>
    </source>
</evidence>
<protein>
    <submittedName>
        <fullName evidence="10">FAD-dependent oxidoreductase</fullName>
    </submittedName>
</protein>
<keyword evidence="6" id="KW-0558">Oxidation</keyword>
<evidence type="ECO:0000259" key="9">
    <source>
        <dbReference type="Pfam" id="PF07992"/>
    </source>
</evidence>
<dbReference type="SUPFAM" id="SSF51905">
    <property type="entry name" value="FAD/NAD(P)-binding domain"/>
    <property type="match status" value="1"/>
</dbReference>
<dbReference type="InterPro" id="IPR036188">
    <property type="entry name" value="FAD/NAD-bd_sf"/>
</dbReference>
<dbReference type="SUPFAM" id="SSF55424">
    <property type="entry name" value="FAD/NAD-linked reductases, dimerisation (C-terminal) domain"/>
    <property type="match status" value="1"/>
</dbReference>
<evidence type="ECO:0000313" key="11">
    <source>
        <dbReference type="Proteomes" id="UP000707477"/>
    </source>
</evidence>
<reference evidence="10 11" key="1">
    <citation type="submission" date="2020-03" db="EMBL/GenBank/DDBJ databases">
        <authorList>
            <person name="Zhang Z."/>
            <person name="Guo Z."/>
            <person name="Hou Q."/>
            <person name="Shen X."/>
        </authorList>
    </citation>
    <scope>NUCLEOTIDE SEQUENCE [LARGE SCALE GENOMIC DNA]</scope>
    <source>
        <strain evidence="10 11">HBUAS51329</strain>
    </source>
</reference>
<gene>
    <name evidence="10" type="ORF">HEQ44_07880</name>
</gene>
<dbReference type="Proteomes" id="UP000707477">
    <property type="component" value="Unassembled WGS sequence"/>
</dbReference>
<dbReference type="InterPro" id="IPR004099">
    <property type="entry name" value="Pyr_nucl-diS_OxRdtase_dimer"/>
</dbReference>
<evidence type="ECO:0000256" key="4">
    <source>
        <dbReference type="ARBA" id="ARBA00022827"/>
    </source>
</evidence>
<accession>A0ABX1L4Z5</accession>
<proteinExistence type="inferred from homology"/>
<evidence type="ECO:0000256" key="1">
    <source>
        <dbReference type="ARBA" id="ARBA00001974"/>
    </source>
</evidence>
<dbReference type="PRINTS" id="PR00368">
    <property type="entry name" value="FADPNR"/>
</dbReference>
<feature type="domain" description="Pyridine nucleotide-disulphide oxidoreductase dimerisation" evidence="8">
    <location>
        <begin position="333"/>
        <end position="429"/>
    </location>
</feature>
<dbReference type="PRINTS" id="PR00411">
    <property type="entry name" value="PNDRDTASEI"/>
</dbReference>
<keyword evidence="7" id="KW-0676">Redox-active center</keyword>
<keyword evidence="11" id="KW-1185">Reference proteome</keyword>
<dbReference type="InterPro" id="IPR050260">
    <property type="entry name" value="FAD-bd_OxRdtase"/>
</dbReference>
<dbReference type="InterPro" id="IPR023753">
    <property type="entry name" value="FAD/NAD-binding_dom"/>
</dbReference>
<dbReference type="Pfam" id="PF07992">
    <property type="entry name" value="Pyr_redox_2"/>
    <property type="match status" value="1"/>
</dbReference>
<keyword evidence="5" id="KW-0560">Oxidoreductase</keyword>
<evidence type="ECO:0000256" key="7">
    <source>
        <dbReference type="ARBA" id="ARBA00023284"/>
    </source>
</evidence>
<dbReference type="Gene3D" id="3.30.390.30">
    <property type="match status" value="1"/>
</dbReference>
<feature type="domain" description="FAD/NAD(P)-binding" evidence="9">
    <location>
        <begin position="1"/>
        <end position="304"/>
    </location>
</feature>
<keyword evidence="4" id="KW-0274">FAD</keyword>
<comment type="caution">
    <text evidence="10">The sequence shown here is derived from an EMBL/GenBank/DDBJ whole genome shotgun (WGS) entry which is preliminary data.</text>
</comment>
<evidence type="ECO:0000256" key="3">
    <source>
        <dbReference type="ARBA" id="ARBA00022630"/>
    </source>
</evidence>
<keyword evidence="3" id="KW-0285">Flavoprotein</keyword>
<comment type="similarity">
    <text evidence="2">Belongs to the class-III pyridine nucleotide-disulfide oxidoreductase family.</text>
</comment>
<dbReference type="PANTHER" id="PTHR43429:SF1">
    <property type="entry name" value="NAD(P)H SULFUR OXIDOREDUCTASE (COA-DEPENDENT)"/>
    <property type="match status" value="1"/>
</dbReference>
<comment type="cofactor">
    <cofactor evidence="1">
        <name>FAD</name>
        <dbReference type="ChEBI" id="CHEBI:57692"/>
    </cofactor>
</comment>
<name>A0ABX1L4Z5_9LACO</name>
<dbReference type="InterPro" id="IPR016156">
    <property type="entry name" value="FAD/NAD-linked_Rdtase_dimer_sf"/>
</dbReference>
<evidence type="ECO:0000259" key="8">
    <source>
        <dbReference type="Pfam" id="PF02852"/>
    </source>
</evidence>